<evidence type="ECO:0000256" key="1">
    <source>
        <dbReference type="SAM" id="SignalP"/>
    </source>
</evidence>
<proteinExistence type="predicted"/>
<protein>
    <submittedName>
        <fullName evidence="3">Outer membrane lipoprotein-sorting protein</fullName>
    </submittedName>
</protein>
<dbReference type="AlphaFoldDB" id="A0A939IRL9"/>
<feature type="signal peptide" evidence="1">
    <location>
        <begin position="1"/>
        <end position="27"/>
    </location>
</feature>
<comment type="caution">
    <text evidence="3">The sequence shown here is derived from an EMBL/GenBank/DDBJ whole genome shotgun (WGS) entry which is preliminary data.</text>
</comment>
<name>A0A939IRL9_9ALTE</name>
<dbReference type="RefSeq" id="WP_206574344.1">
    <property type="nucleotide sequence ID" value="NZ_JAFKCV010000007.1"/>
</dbReference>
<dbReference type="InterPro" id="IPR033399">
    <property type="entry name" value="TP_0789-like"/>
</dbReference>
<keyword evidence="4" id="KW-1185">Reference proteome</keyword>
<dbReference type="Proteomes" id="UP000664654">
    <property type="component" value="Unassembled WGS sequence"/>
</dbReference>
<dbReference type="Gene3D" id="2.50.20.10">
    <property type="entry name" value="Lipoprotein localisation LolA/LolB/LppX"/>
    <property type="match status" value="1"/>
</dbReference>
<accession>A0A939IRL9</accession>
<keyword evidence="3" id="KW-0449">Lipoprotein</keyword>
<feature type="chain" id="PRO_5037944737" evidence="1">
    <location>
        <begin position="28"/>
        <end position="267"/>
    </location>
</feature>
<gene>
    <name evidence="3" type="ORF">J0A66_13420</name>
</gene>
<evidence type="ECO:0000313" key="3">
    <source>
        <dbReference type="EMBL" id="MBN7826229.1"/>
    </source>
</evidence>
<evidence type="ECO:0000313" key="4">
    <source>
        <dbReference type="Proteomes" id="UP000664654"/>
    </source>
</evidence>
<organism evidence="3 4">
    <name type="scientific">Bowmanella dokdonensis</name>
    <dbReference type="NCBI Taxonomy" id="751969"/>
    <lineage>
        <taxon>Bacteria</taxon>
        <taxon>Pseudomonadati</taxon>
        <taxon>Pseudomonadota</taxon>
        <taxon>Gammaproteobacteria</taxon>
        <taxon>Alteromonadales</taxon>
        <taxon>Alteromonadaceae</taxon>
        <taxon>Bowmanella</taxon>
    </lineage>
</organism>
<feature type="domain" description="Uncharacterized protein TP-0789" evidence="2">
    <location>
        <begin position="83"/>
        <end position="265"/>
    </location>
</feature>
<evidence type="ECO:0000259" key="2">
    <source>
        <dbReference type="Pfam" id="PF17131"/>
    </source>
</evidence>
<reference evidence="3" key="1">
    <citation type="submission" date="2021-03" db="EMBL/GenBank/DDBJ databases">
        <title>novel species isolated from a fishpond in China.</title>
        <authorList>
            <person name="Lu H."/>
            <person name="Cai Z."/>
        </authorList>
    </citation>
    <scope>NUCLEOTIDE SEQUENCE</scope>
    <source>
        <strain evidence="3">JCM 30855</strain>
    </source>
</reference>
<keyword evidence="1" id="KW-0732">Signal</keyword>
<dbReference type="Pfam" id="PF17131">
    <property type="entry name" value="LolA_like"/>
    <property type="match status" value="1"/>
</dbReference>
<sequence>MKRTRAYKGLNALVLLVLTSLVMPALAQTAEEKGLQIAQERKSRDEGWGDSQAEASMILRTADRQEIERKMRLLSLEMENDGDKGLTIFDQPADVKGTAFLNYSHAIEPDEQWMYLPALKRVKRIASRSKSGPFMGSEFAFEDLSSFEVEKYQYRYLRDEKLSGMDTFVVEQTPAYEHSGYTKLLVWIDKQHYRAHKIEFYDRKDSLLKTLTMHDYQQYLDKYWRPMKLSMVNHQTGKSTDLITHALSFRTGLTEDDFSQASLKRAR</sequence>
<dbReference type="CDD" id="cd16329">
    <property type="entry name" value="LolA_like"/>
    <property type="match status" value="1"/>
</dbReference>
<dbReference type="EMBL" id="JAFKCV010000007">
    <property type="protein sequence ID" value="MBN7826229.1"/>
    <property type="molecule type" value="Genomic_DNA"/>
</dbReference>